<evidence type="ECO:0000313" key="7">
    <source>
        <dbReference type="Proteomes" id="UP001203297"/>
    </source>
</evidence>
<feature type="compositionally biased region" description="Pro residues" evidence="4">
    <location>
        <begin position="1211"/>
        <end position="1223"/>
    </location>
</feature>
<feature type="compositionally biased region" description="Polar residues" evidence="4">
    <location>
        <begin position="1012"/>
        <end position="1026"/>
    </location>
</feature>
<dbReference type="InterPro" id="IPR039462">
    <property type="entry name" value="Nup159/Nup146_N"/>
</dbReference>
<reference evidence="6" key="1">
    <citation type="journal article" date="2022" name="New Phytol.">
        <title>Evolutionary transition to the ectomycorrhizal habit in the genomes of a hyperdiverse lineage of mushroom-forming fungi.</title>
        <authorList>
            <person name="Looney B."/>
            <person name="Miyauchi S."/>
            <person name="Morin E."/>
            <person name="Drula E."/>
            <person name="Courty P.E."/>
            <person name="Kohler A."/>
            <person name="Kuo A."/>
            <person name="LaButti K."/>
            <person name="Pangilinan J."/>
            <person name="Lipzen A."/>
            <person name="Riley R."/>
            <person name="Andreopoulos W."/>
            <person name="He G."/>
            <person name="Johnson J."/>
            <person name="Nolan M."/>
            <person name="Tritt A."/>
            <person name="Barry K.W."/>
            <person name="Grigoriev I.V."/>
            <person name="Nagy L.G."/>
            <person name="Hibbett D."/>
            <person name="Henrissat B."/>
            <person name="Matheny P.B."/>
            <person name="Labbe J."/>
            <person name="Martin F.M."/>
        </authorList>
    </citation>
    <scope>NUCLEOTIDE SEQUENCE</scope>
    <source>
        <strain evidence="6">BPL690</strain>
    </source>
</reference>
<dbReference type="Proteomes" id="UP001203297">
    <property type="component" value="Unassembled WGS sequence"/>
</dbReference>
<keyword evidence="7" id="KW-1185">Reference proteome</keyword>
<feature type="region of interest" description="Disordered" evidence="4">
    <location>
        <begin position="1"/>
        <end position="23"/>
    </location>
</feature>
<dbReference type="EMBL" id="WTXG01000039">
    <property type="protein sequence ID" value="KAI0297266.1"/>
    <property type="molecule type" value="Genomic_DNA"/>
</dbReference>
<dbReference type="SUPFAM" id="SSF117289">
    <property type="entry name" value="Nucleoporin domain"/>
    <property type="match status" value="1"/>
</dbReference>
<evidence type="ECO:0000256" key="1">
    <source>
        <dbReference type="ARBA" id="ARBA00004123"/>
    </source>
</evidence>
<evidence type="ECO:0000259" key="5">
    <source>
        <dbReference type="Pfam" id="PF16755"/>
    </source>
</evidence>
<feature type="region of interest" description="Disordered" evidence="4">
    <location>
        <begin position="794"/>
        <end position="860"/>
    </location>
</feature>
<feature type="compositionally biased region" description="Low complexity" evidence="4">
    <location>
        <begin position="1196"/>
        <end position="1210"/>
    </location>
</feature>
<evidence type="ECO:0000256" key="3">
    <source>
        <dbReference type="ARBA" id="ARBA00023242"/>
    </source>
</evidence>
<feature type="domain" description="Nucleoporin Nup159/Nup146 N-terminal" evidence="5">
    <location>
        <begin position="59"/>
        <end position="401"/>
    </location>
</feature>
<name>A0AAD4M2G0_9AGAM</name>
<feature type="compositionally biased region" description="Low complexity" evidence="4">
    <location>
        <begin position="1056"/>
        <end position="1074"/>
    </location>
</feature>
<proteinExistence type="predicted"/>
<feature type="compositionally biased region" description="Low complexity" evidence="4">
    <location>
        <begin position="1277"/>
        <end position="1286"/>
    </location>
</feature>
<accession>A0AAD4M2G0</accession>
<feature type="compositionally biased region" description="Polar residues" evidence="4">
    <location>
        <begin position="479"/>
        <end position="496"/>
    </location>
</feature>
<dbReference type="Gene3D" id="2.130.10.10">
    <property type="entry name" value="YVTN repeat-like/Quinoprotein amine dehydrogenase"/>
    <property type="match status" value="1"/>
</dbReference>
<evidence type="ECO:0000256" key="2">
    <source>
        <dbReference type="ARBA" id="ARBA00022448"/>
    </source>
</evidence>
<feature type="region of interest" description="Disordered" evidence="4">
    <location>
        <begin position="1764"/>
        <end position="1828"/>
    </location>
</feature>
<sequence length="1828" mass="191858">MNVTQLQQPPLHSSSPRSASEAEDITPDFLSVRLVNKRTRIKLSPEPLDLTPIPNKGQLFVVASTLEWFVAIIRLNAGLALVSSPLADLRSQLSSLDGKSDNAFQPQRTIPFSTVTPNYLLFACNDTRLVVALTHGPVIVFEASAICSPGTDEVTPLHTFLPTTPTPTAVRQMYANPGDIPELVALLREPDGSPDSQLVEVINVSTMQSVAGWSSGRTPETFPTSISWSPKGKQLAIALQSGDIVTFSPSEIQQAKSFVTRPSSVQGQRIIHATWLSNPTFYAIFSSFGSLDPQADQKHMIIVHDPKRPDASTDISLPIDFFPSGVRPPGAFTIVLKGWDPVKILLLVGDSTTADIGLMCCAADDKWQKLSFDEGAPSMPLDVDQNETTMIGFELDLKNRTPYDVTTSTGETVSVPPPPVVWAYASDGTVIAWYVVNTRGTPYPGMGQPVAHSPVVAPAAPAVPTKSPFSQVTQPVFGQPSQPTFSGQPFSSTSPTFGKPGFGQTSTTTGSTFGQPPTFGKSAFGQPSALSTFGQASSDVGAFAAFASSPVKWGQASFGSTPTGFSSAASAPELSFGGMSLGEGTNDTQRKTGIGVAGIFGTSTPAAQPAPSPVITSTFGSGSFNLSPGVGAFAKFAPKADETLNTSLVEAPKPSPASGQTGFSVPTLSQSGFSQPAFGQSGFGKTGLGTPMSTTPVATPINTTSTSTFGNGGGFSAFASGGLATFSGSKPAETKLGAPVIGGSGGFNAFASGGPTTFSQVASNRPDTVPVWKTSVGITPCAVYYSRQVTFPPAEPAASTTPSVPPPGVTTSPEKTTSPLASTTSSTSPSTARIPSEKVQPPSAAVSYPTDKHDARGSSPPANAFMGLKMSTGFGLSNFNAKDSPFSNPKPVSQTVSAFGGQLSAPKVPVPATPGSVFGQTSVIGVGAKPVSAFGPPSFTSPSTPLASTSTTPSSSQAVSSNAFSAFSSSTTAFGKSPGSGMSFSDMLRNGGSSPESAKLKESPKTPGSALGSASTTPKSVSDKSPTPQPARVTAPQGSEDEEKGEKDTVNERHVVSAASSFSNLSSSTSSFVDLSRDEEEDEDEDEDEEPTASDGGDGERSEQQIDEFLSDTYSEEEADEEEDEAEAEGQEEEEEEEEEESDSTRGKTGKTKPPRLLRLIPQIFLYLGRAQLRAPRRLKGLQLITTPPGSPLNEPSQPLSLQTPLQQPTPTLPSPSLSPSPAPGISLGRPNTRPLRSSPLTNTPVSGGDEEEVKGEKPSSWKPRPASPKTPFGQWSGSSKSPSTSPAEVKPTPPPPNMEPLVSQSARATPPVITRPETPPSFPVTGLAVKNELPLLRPRPRQPLSATEDTTKPTRTAAGSPFTDLKPGPFPKPEPNAETPQALDPKPTPGPLFGPKPATVLGTTPKVPPTPAPGPPFGNLSETIPGGATPAVTATNAGNTPSRTSGTPSIGTLPKDAPSGEPMSPMQVEFTNLITGIRAQLANLAKLARDAREQRDQISRPTSSVSHVSIAKEIREFARDIEQLEIARSEDCVTIRELETSMLKTKTRKEEIARFEKARSDAEFEKMLRARFLSPEQTELQTQLRRDIRSIQDRVIKMEDCLQASKKKLSEFKTGKPSIKPPSLDTVNRTSRNINLAIRQQTTDVSALSARISKLDLDDGSPSGTPSRTREWDIVRVRRSLDVTPHVASTTAAALNAEQAAHRLKEALLAVRTEPLLNTQAVHAKPPPGAFDTPQKPSADVSASSSGGLFSTPFKLPPLNAAAGSSLGVSPPGRRNSNVQKHHAKSVPLKSTPAAGTVSKQKPAFDWGPLPGIKPMTTLSSDLRKMG</sequence>
<feature type="compositionally biased region" description="Low complexity" evidence="4">
    <location>
        <begin position="502"/>
        <end position="520"/>
    </location>
</feature>
<feature type="region of interest" description="Disordered" evidence="4">
    <location>
        <begin position="479"/>
        <end position="521"/>
    </location>
</feature>
<feature type="compositionally biased region" description="Basic and acidic residues" evidence="4">
    <location>
        <begin position="1044"/>
        <end position="1055"/>
    </location>
</feature>
<dbReference type="InterPro" id="IPR015943">
    <property type="entry name" value="WD40/YVTN_repeat-like_dom_sf"/>
</dbReference>
<feature type="region of interest" description="Disordered" evidence="4">
    <location>
        <begin position="970"/>
        <end position="1160"/>
    </location>
</feature>
<keyword evidence="2" id="KW-0813">Transport</keyword>
<dbReference type="Pfam" id="PF16755">
    <property type="entry name" value="Beta-prop_NUP159_NUP214"/>
    <property type="match status" value="1"/>
</dbReference>
<feature type="compositionally biased region" description="Acidic residues" evidence="4">
    <location>
        <begin position="1077"/>
        <end position="1092"/>
    </location>
</feature>
<feature type="compositionally biased region" description="Pro residues" evidence="4">
    <location>
        <begin position="1407"/>
        <end position="1417"/>
    </location>
</feature>
<feature type="compositionally biased region" description="Acidic residues" evidence="4">
    <location>
        <begin position="1105"/>
        <end position="1142"/>
    </location>
</feature>
<comment type="subcellular location">
    <subcellularLocation>
        <location evidence="1">Nucleus</location>
    </subcellularLocation>
</comment>
<feature type="compositionally biased region" description="Polar residues" evidence="4">
    <location>
        <begin position="1433"/>
        <end position="1451"/>
    </location>
</feature>
<feature type="region of interest" description="Disordered" evidence="4">
    <location>
        <begin position="1722"/>
        <end position="1748"/>
    </location>
</feature>
<evidence type="ECO:0000313" key="6">
    <source>
        <dbReference type="EMBL" id="KAI0297266.1"/>
    </source>
</evidence>
<keyword evidence="3" id="KW-0539">Nucleus</keyword>
<feature type="compositionally biased region" description="Low complexity" evidence="4">
    <location>
        <begin position="809"/>
        <end position="832"/>
    </location>
</feature>
<feature type="compositionally biased region" description="Polar residues" evidence="4">
    <location>
        <begin position="1"/>
        <end position="18"/>
    </location>
</feature>
<organism evidence="6 7">
    <name type="scientific">Multifurca ochricompacta</name>
    <dbReference type="NCBI Taxonomy" id="376703"/>
    <lineage>
        <taxon>Eukaryota</taxon>
        <taxon>Fungi</taxon>
        <taxon>Dikarya</taxon>
        <taxon>Basidiomycota</taxon>
        <taxon>Agaricomycotina</taxon>
        <taxon>Agaricomycetes</taxon>
        <taxon>Russulales</taxon>
        <taxon>Russulaceae</taxon>
        <taxon>Multifurca</taxon>
    </lineage>
</organism>
<gene>
    <name evidence="6" type="ORF">B0F90DRAFT_1918788</name>
</gene>
<dbReference type="GO" id="GO:0005634">
    <property type="term" value="C:nucleus"/>
    <property type="evidence" value="ECO:0007669"/>
    <property type="project" value="UniProtKB-SubCell"/>
</dbReference>
<feature type="compositionally biased region" description="Polar residues" evidence="4">
    <location>
        <begin position="1235"/>
        <end position="1246"/>
    </location>
</feature>
<protein>
    <recommendedName>
        <fullName evidence="5">Nucleoporin Nup159/Nup146 N-terminal domain-containing protein</fullName>
    </recommendedName>
</protein>
<comment type="caution">
    <text evidence="6">The sequence shown here is derived from an EMBL/GenBank/DDBJ whole genome shotgun (WGS) entry which is preliminary data.</text>
</comment>
<evidence type="ECO:0000256" key="4">
    <source>
        <dbReference type="SAM" id="MobiDB-lite"/>
    </source>
</evidence>
<feature type="region of interest" description="Disordered" evidence="4">
    <location>
        <begin position="1183"/>
        <end position="1462"/>
    </location>
</feature>